<feature type="transmembrane region" description="Helical" evidence="7">
    <location>
        <begin position="33"/>
        <end position="58"/>
    </location>
</feature>
<evidence type="ECO:0000256" key="7">
    <source>
        <dbReference type="SAM" id="Phobius"/>
    </source>
</evidence>
<evidence type="ECO:0000256" key="3">
    <source>
        <dbReference type="ARBA" id="ARBA00022692"/>
    </source>
</evidence>
<evidence type="ECO:0000313" key="9">
    <source>
        <dbReference type="EMBL" id="MFD1672513.1"/>
    </source>
</evidence>
<feature type="compositionally biased region" description="Low complexity" evidence="6">
    <location>
        <begin position="64"/>
        <end position="76"/>
    </location>
</feature>
<feature type="compositionally biased region" description="Basic and acidic residues" evidence="6">
    <location>
        <begin position="83"/>
        <end position="99"/>
    </location>
</feature>
<comment type="subcellular location">
    <subcellularLocation>
        <location evidence="1">Cell membrane</location>
        <topology evidence="1">Single-pass membrane protein</topology>
    </subcellularLocation>
</comment>
<evidence type="ECO:0000256" key="4">
    <source>
        <dbReference type="ARBA" id="ARBA00022989"/>
    </source>
</evidence>
<evidence type="ECO:0000256" key="2">
    <source>
        <dbReference type="ARBA" id="ARBA00022475"/>
    </source>
</evidence>
<evidence type="ECO:0000256" key="6">
    <source>
        <dbReference type="SAM" id="MobiDB-lite"/>
    </source>
</evidence>
<proteinExistence type="predicted"/>
<accession>A0ABW4JA35</accession>
<feature type="region of interest" description="Disordered" evidence="6">
    <location>
        <begin position="64"/>
        <end position="99"/>
    </location>
</feature>
<dbReference type="PANTHER" id="PTHR33885:SF3">
    <property type="entry name" value="PHAGE SHOCK PROTEIN C"/>
    <property type="match status" value="1"/>
</dbReference>
<comment type="caution">
    <text evidence="9">The sequence shown here is derived from an EMBL/GenBank/DDBJ whole genome shotgun (WGS) entry which is preliminary data.</text>
</comment>
<evidence type="ECO:0000313" key="10">
    <source>
        <dbReference type="Proteomes" id="UP001597267"/>
    </source>
</evidence>
<dbReference type="PANTHER" id="PTHR33885">
    <property type="entry name" value="PHAGE SHOCK PROTEIN C"/>
    <property type="match status" value="1"/>
</dbReference>
<evidence type="ECO:0000256" key="5">
    <source>
        <dbReference type="ARBA" id="ARBA00023136"/>
    </source>
</evidence>
<protein>
    <submittedName>
        <fullName evidence="9">PspC domain-containing protein</fullName>
    </submittedName>
</protein>
<keyword evidence="3 7" id="KW-0812">Transmembrane</keyword>
<dbReference type="Proteomes" id="UP001597267">
    <property type="component" value="Unassembled WGS sequence"/>
</dbReference>
<dbReference type="InterPro" id="IPR007168">
    <property type="entry name" value="Phageshock_PspC_N"/>
</dbReference>
<keyword evidence="4 7" id="KW-1133">Transmembrane helix</keyword>
<dbReference type="Pfam" id="PF04024">
    <property type="entry name" value="PspC"/>
    <property type="match status" value="1"/>
</dbReference>
<keyword evidence="5 7" id="KW-0472">Membrane</keyword>
<gene>
    <name evidence="9" type="ORF">ACFQ5M_10410</name>
</gene>
<dbReference type="EMBL" id="JBHTOP010000026">
    <property type="protein sequence ID" value="MFD1672513.1"/>
    <property type="molecule type" value="Genomic_DNA"/>
</dbReference>
<keyword evidence="10" id="KW-1185">Reference proteome</keyword>
<evidence type="ECO:0000259" key="8">
    <source>
        <dbReference type="Pfam" id="PF04024"/>
    </source>
</evidence>
<dbReference type="InterPro" id="IPR052027">
    <property type="entry name" value="PspC"/>
</dbReference>
<feature type="domain" description="Phage shock protein PspC N-terminal" evidence="8">
    <location>
        <begin position="4"/>
        <end position="61"/>
    </location>
</feature>
<sequence>MAKKKLAKSNNAVFAGVLGGIAEYFGWDPTVVRIIFVVISFFSTGFPGILVYLILMLVMPDASSRAYSSNNNSSSSSKKRPRKDVTDSSRKDSDDWSEF</sequence>
<name>A0ABW4JA35_9LACO</name>
<reference evidence="10" key="1">
    <citation type="journal article" date="2019" name="Int. J. Syst. Evol. Microbiol.">
        <title>The Global Catalogue of Microorganisms (GCM) 10K type strain sequencing project: providing services to taxonomists for standard genome sequencing and annotation.</title>
        <authorList>
            <consortium name="The Broad Institute Genomics Platform"/>
            <consortium name="The Broad Institute Genome Sequencing Center for Infectious Disease"/>
            <person name="Wu L."/>
            <person name="Ma J."/>
        </authorList>
    </citation>
    <scope>NUCLEOTIDE SEQUENCE [LARGE SCALE GENOMIC DNA]</scope>
    <source>
        <strain evidence="10">CCM 8896</strain>
    </source>
</reference>
<dbReference type="RefSeq" id="WP_125712008.1">
    <property type="nucleotide sequence ID" value="NZ_JBHTOP010000026.1"/>
</dbReference>
<organism evidence="9 10">
    <name type="scientific">Agrilactobacillus yilanensis</name>
    <dbReference type="NCBI Taxonomy" id="2485997"/>
    <lineage>
        <taxon>Bacteria</taxon>
        <taxon>Bacillati</taxon>
        <taxon>Bacillota</taxon>
        <taxon>Bacilli</taxon>
        <taxon>Lactobacillales</taxon>
        <taxon>Lactobacillaceae</taxon>
        <taxon>Agrilactobacillus</taxon>
    </lineage>
</organism>
<evidence type="ECO:0000256" key="1">
    <source>
        <dbReference type="ARBA" id="ARBA00004162"/>
    </source>
</evidence>
<keyword evidence="2" id="KW-1003">Cell membrane</keyword>